<name>A0A5C6Q783_9GAMM</name>
<evidence type="ECO:0000313" key="3">
    <source>
        <dbReference type="EMBL" id="TWX64723.1"/>
    </source>
</evidence>
<organism evidence="3 5">
    <name type="scientific">Colwellia hornerae</name>
    <dbReference type="NCBI Taxonomy" id="89402"/>
    <lineage>
        <taxon>Bacteria</taxon>
        <taxon>Pseudomonadati</taxon>
        <taxon>Pseudomonadota</taxon>
        <taxon>Gammaproteobacteria</taxon>
        <taxon>Alteromonadales</taxon>
        <taxon>Colwelliaceae</taxon>
        <taxon>Colwellia</taxon>
    </lineage>
</organism>
<dbReference type="SUPFAM" id="SSF52096">
    <property type="entry name" value="ClpP/crotonase"/>
    <property type="match status" value="1"/>
</dbReference>
<evidence type="ECO:0000313" key="4">
    <source>
        <dbReference type="Proteomes" id="UP000321525"/>
    </source>
</evidence>
<dbReference type="GO" id="GO:0016853">
    <property type="term" value="F:isomerase activity"/>
    <property type="evidence" value="ECO:0007669"/>
    <property type="project" value="InterPro"/>
</dbReference>
<gene>
    <name evidence="2" type="ORF">ESZ26_15955</name>
    <name evidence="3" type="ORF">ESZ27_14010</name>
</gene>
<accession>A0A5C6Q783</accession>
<dbReference type="Proteomes" id="UP000321917">
    <property type="component" value="Unassembled WGS sequence"/>
</dbReference>
<evidence type="ECO:0000256" key="1">
    <source>
        <dbReference type="ARBA" id="ARBA00005254"/>
    </source>
</evidence>
<dbReference type="InterPro" id="IPR029045">
    <property type="entry name" value="ClpP/crotonase-like_dom_sf"/>
</dbReference>
<dbReference type="EMBL" id="VOLQ01000029">
    <property type="protein sequence ID" value="TWX64723.1"/>
    <property type="molecule type" value="Genomic_DNA"/>
</dbReference>
<dbReference type="PANTHER" id="PTHR43149:SF1">
    <property type="entry name" value="DELTA(3,5)-DELTA(2,4)-DIENOYL-COA ISOMERASE, MITOCHONDRIAL"/>
    <property type="match status" value="1"/>
</dbReference>
<dbReference type="InterPro" id="IPR045002">
    <property type="entry name" value="Ech1-like"/>
</dbReference>
<dbReference type="OrthoDB" id="4608673at2"/>
<dbReference type="EMBL" id="VOLR01000026">
    <property type="protein sequence ID" value="TWX55853.1"/>
    <property type="molecule type" value="Genomic_DNA"/>
</dbReference>
<dbReference type="CDD" id="cd06558">
    <property type="entry name" value="crotonase-like"/>
    <property type="match status" value="1"/>
</dbReference>
<comment type="caution">
    <text evidence="3">The sequence shown here is derived from an EMBL/GenBank/DDBJ whole genome shotgun (WGS) entry which is preliminary data.</text>
</comment>
<evidence type="ECO:0000313" key="2">
    <source>
        <dbReference type="EMBL" id="TWX55853.1"/>
    </source>
</evidence>
<dbReference type="Proteomes" id="UP000321525">
    <property type="component" value="Unassembled WGS sequence"/>
</dbReference>
<dbReference type="RefSeq" id="WP_146800451.1">
    <property type="nucleotide sequence ID" value="NZ_VOLP01000025.1"/>
</dbReference>
<dbReference type="InterPro" id="IPR001753">
    <property type="entry name" value="Enoyl-CoA_hydra/iso"/>
</dbReference>
<dbReference type="Pfam" id="PF00378">
    <property type="entry name" value="ECH_1"/>
    <property type="match status" value="1"/>
</dbReference>
<dbReference type="AlphaFoldDB" id="A0A5C6Q783"/>
<sequence>MPEKTVLLTIENNIAYVALNRADKHNAINMMMFYQLDKIIKQLQKDKTLRAVIVHGKGVDFCSGLDVKSVMKAPINILKLLFKWLPGQSNLAQRVSTGWRKIPVPVIMALHGRVWGGGLQIALGGDFRFVEPTATLSILEARWGLIPDMGGSLALKEHLPADQAKLLAMTGKEISAQQALEYHLITEISSDPMASAKALAETLIQQSPDAIAGVKKLYNQVWWRSDRFTLARETFYQLKVMLSKNQKIKSYNQTHDTSEAKIFKDRSSW</sequence>
<proteinExistence type="inferred from homology"/>
<dbReference type="NCBIfam" id="NF005699">
    <property type="entry name" value="PRK07509.1"/>
    <property type="match status" value="1"/>
</dbReference>
<dbReference type="PANTHER" id="PTHR43149">
    <property type="entry name" value="ENOYL-COA HYDRATASE"/>
    <property type="match status" value="1"/>
</dbReference>
<reference evidence="3 5" key="1">
    <citation type="submission" date="2019-07" db="EMBL/GenBank/DDBJ databases">
        <title>Genomes of sea-ice associated Colwellia species.</title>
        <authorList>
            <person name="Bowman J.P."/>
        </authorList>
    </citation>
    <scope>NUCLEOTIDE SEQUENCE [LARGE SCALE GENOMIC DNA]</scope>
    <source>
        <strain evidence="2 4">ACAM 607</strain>
        <strain evidence="3 5">IC036</strain>
    </source>
</reference>
<dbReference type="Gene3D" id="3.90.226.10">
    <property type="entry name" value="2-enoyl-CoA Hydratase, Chain A, domain 1"/>
    <property type="match status" value="1"/>
</dbReference>
<protein>
    <submittedName>
        <fullName evidence="3">Crotonase/enoyl-CoA hydratase family protein</fullName>
    </submittedName>
</protein>
<keyword evidence="4" id="KW-1185">Reference proteome</keyword>
<comment type="similarity">
    <text evidence="1">Belongs to the enoyl-CoA hydratase/isomerase family.</text>
</comment>
<evidence type="ECO:0000313" key="5">
    <source>
        <dbReference type="Proteomes" id="UP000321917"/>
    </source>
</evidence>